<feature type="compositionally biased region" description="Basic residues" evidence="1">
    <location>
        <begin position="91"/>
        <end position="102"/>
    </location>
</feature>
<dbReference type="EMBL" id="MFSP01000148">
    <property type="protein sequence ID" value="OGI63698.1"/>
    <property type="molecule type" value="Genomic_DNA"/>
</dbReference>
<organism evidence="2 3">
    <name type="scientific">Candidatus Muproteobacteria bacterium RBG_16_60_9</name>
    <dbReference type="NCBI Taxonomy" id="1817755"/>
    <lineage>
        <taxon>Bacteria</taxon>
        <taxon>Pseudomonadati</taxon>
        <taxon>Pseudomonadota</taxon>
        <taxon>Candidatus Muproteobacteria</taxon>
    </lineage>
</organism>
<evidence type="ECO:0000313" key="2">
    <source>
        <dbReference type="EMBL" id="OGI63698.1"/>
    </source>
</evidence>
<dbReference type="AlphaFoldDB" id="A0A1F6V261"/>
<proteinExistence type="predicted"/>
<evidence type="ECO:0000313" key="3">
    <source>
        <dbReference type="Proteomes" id="UP000179076"/>
    </source>
</evidence>
<reference evidence="2 3" key="1">
    <citation type="journal article" date="2016" name="Nat. Commun.">
        <title>Thousands of microbial genomes shed light on interconnected biogeochemical processes in an aquifer system.</title>
        <authorList>
            <person name="Anantharaman K."/>
            <person name="Brown C.T."/>
            <person name="Hug L.A."/>
            <person name="Sharon I."/>
            <person name="Castelle C.J."/>
            <person name="Probst A.J."/>
            <person name="Thomas B.C."/>
            <person name="Singh A."/>
            <person name="Wilkins M.J."/>
            <person name="Karaoz U."/>
            <person name="Brodie E.L."/>
            <person name="Williams K.H."/>
            <person name="Hubbard S.S."/>
            <person name="Banfield J.F."/>
        </authorList>
    </citation>
    <scope>NUCLEOTIDE SEQUENCE [LARGE SCALE GENOMIC DNA]</scope>
</reference>
<sequence>MLSYILRIMQEFERMHGQHPQVIYLNSRHMRQLMHECPDLFSEHRPVPLGFRIVELPEEEMPHPKAAWLPPQTPELLRVVKPAKASARAGTSRRKIHAKKQH</sequence>
<name>A0A1F6V261_9PROT</name>
<comment type="caution">
    <text evidence="2">The sequence shown here is derived from an EMBL/GenBank/DDBJ whole genome shotgun (WGS) entry which is preliminary data.</text>
</comment>
<gene>
    <name evidence="2" type="ORF">A2W18_01565</name>
</gene>
<evidence type="ECO:0000256" key="1">
    <source>
        <dbReference type="SAM" id="MobiDB-lite"/>
    </source>
</evidence>
<protein>
    <submittedName>
        <fullName evidence="2">Uncharacterized protein</fullName>
    </submittedName>
</protein>
<feature type="region of interest" description="Disordered" evidence="1">
    <location>
        <begin position="81"/>
        <end position="102"/>
    </location>
</feature>
<dbReference type="Proteomes" id="UP000179076">
    <property type="component" value="Unassembled WGS sequence"/>
</dbReference>
<accession>A0A1F6V261</accession>